<dbReference type="InterPro" id="IPR000182">
    <property type="entry name" value="GNAT_dom"/>
</dbReference>
<dbReference type="SUPFAM" id="SSF55729">
    <property type="entry name" value="Acyl-CoA N-acyltransferases (Nat)"/>
    <property type="match status" value="1"/>
</dbReference>
<dbReference type="InterPro" id="IPR051531">
    <property type="entry name" value="N-acetyltransferase"/>
</dbReference>
<feature type="domain" description="N-acetyltransferase" evidence="4">
    <location>
        <begin position="15"/>
        <end position="148"/>
    </location>
</feature>
<evidence type="ECO:0000256" key="1">
    <source>
        <dbReference type="ARBA" id="ARBA00022679"/>
    </source>
</evidence>
<accession>A0A160THW1</accession>
<evidence type="ECO:0000259" key="4">
    <source>
        <dbReference type="Pfam" id="PF13302"/>
    </source>
</evidence>
<organism evidence="5">
    <name type="scientific">hydrothermal vent metagenome</name>
    <dbReference type="NCBI Taxonomy" id="652676"/>
    <lineage>
        <taxon>unclassified sequences</taxon>
        <taxon>metagenomes</taxon>
        <taxon>ecological metagenomes</taxon>
    </lineage>
</organism>
<dbReference type="EMBL" id="CZQC01000073">
    <property type="protein sequence ID" value="CUS43024.1"/>
    <property type="molecule type" value="Genomic_DNA"/>
</dbReference>
<evidence type="ECO:0000256" key="3">
    <source>
        <dbReference type="ARBA" id="ARBA00038502"/>
    </source>
</evidence>
<sequence length="182" mass="21335">MSWNFETANFSVRLPVVDQDGPQLFELLKNQNATAHIPRLAQTVDAQALDELRRMTMRFDSREAAFWLVEGRFDKKIFARIGIQHINWMMLNAQLVWELDDELTDEGVLEFVPQLLEYVFAALKLHRIEMRLRPQQERHERLLTWLGFAKEGCLPAQLEFEGESVDLEVWSLLNPTPLQDLE</sequence>
<dbReference type="AlphaFoldDB" id="A0A160THW1"/>
<keyword evidence="1" id="KW-0808">Transferase</keyword>
<gene>
    <name evidence="5" type="ORF">MGWOODY_Tha374</name>
</gene>
<name>A0A160THW1_9ZZZZ</name>
<evidence type="ECO:0000256" key="2">
    <source>
        <dbReference type="ARBA" id="ARBA00023315"/>
    </source>
</evidence>
<dbReference type="PANTHER" id="PTHR43792">
    <property type="entry name" value="GNAT FAMILY, PUTATIVE (AFU_ORTHOLOGUE AFUA_3G00765)-RELATED-RELATED"/>
    <property type="match status" value="1"/>
</dbReference>
<dbReference type="PANTHER" id="PTHR43792:SF8">
    <property type="entry name" value="[RIBOSOMAL PROTEIN US5]-ALANINE N-ACETYLTRANSFERASE"/>
    <property type="match status" value="1"/>
</dbReference>
<dbReference type="GO" id="GO:0016747">
    <property type="term" value="F:acyltransferase activity, transferring groups other than amino-acyl groups"/>
    <property type="evidence" value="ECO:0007669"/>
    <property type="project" value="InterPro"/>
</dbReference>
<reference evidence="5" key="1">
    <citation type="submission" date="2015-10" db="EMBL/GenBank/DDBJ databases">
        <authorList>
            <person name="Gilbert D.G."/>
        </authorList>
    </citation>
    <scope>NUCLEOTIDE SEQUENCE</scope>
</reference>
<comment type="similarity">
    <text evidence="3">Belongs to the acetyltransferase family. RimJ subfamily.</text>
</comment>
<dbReference type="Gene3D" id="3.40.630.30">
    <property type="match status" value="1"/>
</dbReference>
<protein>
    <recommendedName>
        <fullName evidence="4">N-acetyltransferase domain-containing protein</fullName>
    </recommendedName>
</protein>
<keyword evidence="2" id="KW-0012">Acyltransferase</keyword>
<evidence type="ECO:0000313" key="5">
    <source>
        <dbReference type="EMBL" id="CUS43024.1"/>
    </source>
</evidence>
<dbReference type="Pfam" id="PF13302">
    <property type="entry name" value="Acetyltransf_3"/>
    <property type="match status" value="1"/>
</dbReference>
<dbReference type="InterPro" id="IPR016181">
    <property type="entry name" value="Acyl_CoA_acyltransferase"/>
</dbReference>
<proteinExistence type="inferred from homology"/>